<dbReference type="Gene3D" id="3.90.230.10">
    <property type="entry name" value="Creatinase/methionine aminopeptidase superfamily"/>
    <property type="match status" value="1"/>
</dbReference>
<dbReference type="Proteomes" id="UP000029389">
    <property type="component" value="Unassembled WGS sequence"/>
</dbReference>
<dbReference type="SUPFAM" id="SSF55920">
    <property type="entry name" value="Creatinase/aminopeptidase"/>
    <property type="match status" value="1"/>
</dbReference>
<organism evidence="9 11">
    <name type="scientific">Bacillus clarus</name>
    <dbReference type="NCBI Taxonomy" id="2338372"/>
    <lineage>
        <taxon>Bacteria</taxon>
        <taxon>Bacillati</taxon>
        <taxon>Bacillota</taxon>
        <taxon>Bacilli</taxon>
        <taxon>Bacillales</taxon>
        <taxon>Bacillaceae</taxon>
        <taxon>Bacillus</taxon>
        <taxon>Bacillus cereus group</taxon>
    </lineage>
</organism>
<dbReference type="Pfam" id="PF05195">
    <property type="entry name" value="AMP_N"/>
    <property type="match status" value="1"/>
</dbReference>
<dbReference type="PANTHER" id="PTHR43226">
    <property type="entry name" value="XAA-PRO AMINOPEPTIDASE 3"/>
    <property type="match status" value="1"/>
</dbReference>
<gene>
    <name evidence="10" type="ORF">D0U04_18470</name>
    <name evidence="9" type="ORF">DJ93_4305</name>
</gene>
<evidence type="ECO:0000256" key="6">
    <source>
        <dbReference type="ARBA" id="ARBA00022801"/>
    </source>
</evidence>
<dbReference type="InterPro" id="IPR052433">
    <property type="entry name" value="X-Pro_dipept-like"/>
</dbReference>
<evidence type="ECO:0000256" key="1">
    <source>
        <dbReference type="ARBA" id="ARBA00001424"/>
    </source>
</evidence>
<dbReference type="GO" id="GO:0006508">
    <property type="term" value="P:proteolysis"/>
    <property type="evidence" value="ECO:0007669"/>
    <property type="project" value="TreeGrafter"/>
</dbReference>
<protein>
    <recommendedName>
        <fullName evidence="4">Xaa-Pro aminopeptidase</fullName>
        <ecNumber evidence="4">3.4.11.9</ecNumber>
    </recommendedName>
</protein>
<evidence type="ECO:0000256" key="2">
    <source>
        <dbReference type="ARBA" id="ARBA00001936"/>
    </source>
</evidence>
<feature type="domain" description="Aminopeptidase P N-terminal" evidence="8">
    <location>
        <begin position="1"/>
        <end position="137"/>
    </location>
</feature>
<dbReference type="InterPro" id="IPR036005">
    <property type="entry name" value="Creatinase/aminopeptidase-like"/>
</dbReference>
<dbReference type="RefSeq" id="WP_042983183.1">
    <property type="nucleotide sequence ID" value="NZ_JMQC01000008.1"/>
</dbReference>
<dbReference type="AlphaFoldDB" id="A0A090YKQ5"/>
<evidence type="ECO:0000256" key="5">
    <source>
        <dbReference type="ARBA" id="ARBA00022723"/>
    </source>
</evidence>
<evidence type="ECO:0000256" key="4">
    <source>
        <dbReference type="ARBA" id="ARBA00012574"/>
    </source>
</evidence>
<evidence type="ECO:0000259" key="8">
    <source>
        <dbReference type="SMART" id="SM01011"/>
    </source>
</evidence>
<dbReference type="SMART" id="SM01011">
    <property type="entry name" value="AMP_N"/>
    <property type="match status" value="1"/>
</dbReference>
<comment type="caution">
    <text evidence="9">The sequence shown here is derived from an EMBL/GenBank/DDBJ whole genome shotgun (WGS) entry which is preliminary data.</text>
</comment>
<dbReference type="EMBL" id="JMQC01000008">
    <property type="protein sequence ID" value="KFM98801.1"/>
    <property type="molecule type" value="Genomic_DNA"/>
</dbReference>
<dbReference type="InterPro" id="IPR000994">
    <property type="entry name" value="Pept_M24"/>
</dbReference>
<keyword evidence="6" id="KW-0378">Hydrolase</keyword>
<dbReference type="PATRIC" id="fig|1405.8.peg.4427"/>
<dbReference type="CDD" id="cd01087">
    <property type="entry name" value="Prolidase"/>
    <property type="match status" value="1"/>
</dbReference>
<reference evidence="9 11" key="1">
    <citation type="submission" date="2014-04" db="EMBL/GenBank/DDBJ databases">
        <authorList>
            <person name="Bishop-Lilly K.A."/>
            <person name="Broomall S.M."/>
            <person name="Chain P.S."/>
            <person name="Chertkov O."/>
            <person name="Coyne S.R."/>
            <person name="Daligault H.E."/>
            <person name="Davenport K.W."/>
            <person name="Erkkila T."/>
            <person name="Frey K.G."/>
            <person name="Gibbons H.S."/>
            <person name="Gu W."/>
            <person name="Jaissle J."/>
            <person name="Johnson S.L."/>
            <person name="Koroleva G.I."/>
            <person name="Ladner J.T."/>
            <person name="Lo C.-C."/>
            <person name="Minogue T.D."/>
            <person name="Munk C."/>
            <person name="Palacios G.F."/>
            <person name="Redden C.L."/>
            <person name="Rosenzweig C.N."/>
            <person name="Scholz M.B."/>
            <person name="Teshima H."/>
            <person name="Xu Y."/>
        </authorList>
    </citation>
    <scope>NUCLEOTIDE SEQUENCE [LARGE SCALE GENOMIC DNA]</scope>
    <source>
        <strain evidence="9 11">BHP</strain>
    </source>
</reference>
<dbReference type="Proteomes" id="UP000264294">
    <property type="component" value="Unassembled WGS sequence"/>
</dbReference>
<evidence type="ECO:0000313" key="9">
    <source>
        <dbReference type="EMBL" id="KFM98801.1"/>
    </source>
</evidence>
<sequence>MKQTFFIQNRKRLIETLPDESITILFAGQAPHMSADAHYKFVPNRNFYYMTGIDESNVIFMLKKLANKVEEILFIEKADPVLEKWVGKTVSKEEAEKISGIKKVVYLESFESSTAKTLFTDNVKHVYLDLEHRDWKGTETKALAFAKHVREQYPHLSIGNVYPNICELRVFKTDEEIEKIKEAISVTKEGIYNVLKQAKEGVMEYELEAHFDFTLKSSGIKYHAFDTILASGKNATVLHYEDNDAEIQQGDLVLLDLGAQKDYYNADISYTFPASGTFSDRQKQFYNIVLKALKETTEMIKPGLKFAALNEHTKKVLAEECKKNGLIQEDEELSKYYYHGVSHFLGLDTHDVGSYNDRVLEVGMVITVEPGLYIEEEAIGIRIEDDILVTKDGYENLSKDIIRTVEEIEDFMRMYNENVKERQIVSK</sequence>
<name>A0A090YKQ5_9BACI</name>
<dbReference type="Gene3D" id="3.40.350.10">
    <property type="entry name" value="Creatinase/prolidase N-terminal domain"/>
    <property type="match status" value="1"/>
</dbReference>
<dbReference type="GO" id="GO:0005829">
    <property type="term" value="C:cytosol"/>
    <property type="evidence" value="ECO:0007669"/>
    <property type="project" value="TreeGrafter"/>
</dbReference>
<evidence type="ECO:0000256" key="3">
    <source>
        <dbReference type="ARBA" id="ARBA00008766"/>
    </source>
</evidence>
<evidence type="ECO:0000313" key="10">
    <source>
        <dbReference type="EMBL" id="RFT65600.1"/>
    </source>
</evidence>
<reference evidence="10 12" key="2">
    <citation type="submission" date="2018-08" db="EMBL/GenBank/DDBJ databases">
        <title>Bacillus clarus sp. nov. strain PS00077A.</title>
        <authorList>
            <person name="Mendez Acevedo M."/>
            <person name="Carroll L."/>
            <person name="Mukherjee M."/>
            <person name="Wiedmann M."/>
            <person name="Kovac J."/>
        </authorList>
    </citation>
    <scope>NUCLEOTIDE SEQUENCE [LARGE SCALE GENOMIC DNA]</scope>
    <source>
        <strain evidence="10 12">PS00077A</strain>
    </source>
</reference>
<dbReference type="GO" id="GO:0070006">
    <property type="term" value="F:metalloaminopeptidase activity"/>
    <property type="evidence" value="ECO:0007669"/>
    <property type="project" value="InterPro"/>
</dbReference>
<dbReference type="Pfam" id="PF00557">
    <property type="entry name" value="Peptidase_M24"/>
    <property type="match status" value="1"/>
</dbReference>
<comment type="cofactor">
    <cofactor evidence="2">
        <name>Mn(2+)</name>
        <dbReference type="ChEBI" id="CHEBI:29035"/>
    </cofactor>
</comment>
<evidence type="ECO:0000313" key="11">
    <source>
        <dbReference type="Proteomes" id="UP000029389"/>
    </source>
</evidence>
<comment type="catalytic activity">
    <reaction evidence="1">
        <text>Release of any N-terminal amino acid, including proline, that is linked to proline, even from a dipeptide or tripeptide.</text>
        <dbReference type="EC" id="3.4.11.9"/>
    </reaction>
</comment>
<dbReference type="SUPFAM" id="SSF53092">
    <property type="entry name" value="Creatinase/prolidase N-terminal domain"/>
    <property type="match status" value="1"/>
</dbReference>
<keyword evidence="5" id="KW-0479">Metal-binding</keyword>
<evidence type="ECO:0000256" key="7">
    <source>
        <dbReference type="ARBA" id="ARBA00023211"/>
    </source>
</evidence>
<dbReference type="InterPro" id="IPR007865">
    <property type="entry name" value="Aminopep_P_N"/>
</dbReference>
<keyword evidence="12" id="KW-1185">Reference proteome</keyword>
<dbReference type="GO" id="GO:0030145">
    <property type="term" value="F:manganese ion binding"/>
    <property type="evidence" value="ECO:0007669"/>
    <property type="project" value="InterPro"/>
</dbReference>
<dbReference type="EC" id="3.4.11.9" evidence="4"/>
<accession>A0A090YKQ5</accession>
<proteinExistence type="inferred from homology"/>
<dbReference type="EMBL" id="QVOD01000024">
    <property type="protein sequence ID" value="RFT65600.1"/>
    <property type="molecule type" value="Genomic_DNA"/>
</dbReference>
<dbReference type="PANTHER" id="PTHR43226:SF4">
    <property type="entry name" value="XAA-PRO AMINOPEPTIDASE 3"/>
    <property type="match status" value="1"/>
</dbReference>
<evidence type="ECO:0000313" key="12">
    <source>
        <dbReference type="Proteomes" id="UP000264294"/>
    </source>
</evidence>
<keyword evidence="7" id="KW-0464">Manganese</keyword>
<comment type="similarity">
    <text evidence="3">Belongs to the peptidase M24B family.</text>
</comment>
<dbReference type="InterPro" id="IPR029149">
    <property type="entry name" value="Creatin/AminoP/Spt16_N"/>
</dbReference>